<organism evidence="3 4">
    <name type="scientific">Pseudomonas violetae</name>
    <dbReference type="NCBI Taxonomy" id="2915813"/>
    <lineage>
        <taxon>Bacteria</taxon>
        <taxon>Pseudomonadati</taxon>
        <taxon>Pseudomonadota</taxon>
        <taxon>Gammaproteobacteria</taxon>
        <taxon>Pseudomonadales</taxon>
        <taxon>Pseudomonadaceae</taxon>
        <taxon>Pseudomonas</taxon>
    </lineage>
</organism>
<comment type="caution">
    <text evidence="3">The sequence shown here is derived from an EMBL/GenBank/DDBJ whole genome shotgun (WGS) entry which is preliminary data.</text>
</comment>
<feature type="coiled-coil region" evidence="1">
    <location>
        <begin position="18"/>
        <end position="45"/>
    </location>
</feature>
<proteinExistence type="predicted"/>
<evidence type="ECO:0000259" key="2">
    <source>
        <dbReference type="Pfam" id="PF04471"/>
    </source>
</evidence>
<evidence type="ECO:0000313" key="4">
    <source>
        <dbReference type="Proteomes" id="UP001299876"/>
    </source>
</evidence>
<dbReference type="InterPro" id="IPR052906">
    <property type="entry name" value="Type_IV_Methyl-Rstrct_Enzyme"/>
</dbReference>
<dbReference type="InterPro" id="IPR011335">
    <property type="entry name" value="Restrct_endonuc-II-like"/>
</dbReference>
<dbReference type="Gene3D" id="3.40.1350.10">
    <property type="match status" value="1"/>
</dbReference>
<dbReference type="PANTHER" id="PTHR30015:SF6">
    <property type="entry name" value="SLL1429 PROTEIN"/>
    <property type="match status" value="1"/>
</dbReference>
<accession>A0ABT0ETE0</accession>
<dbReference type="Proteomes" id="UP001299876">
    <property type="component" value="Unassembled WGS sequence"/>
</dbReference>
<dbReference type="Pfam" id="PF04471">
    <property type="entry name" value="Mrr_cat"/>
    <property type="match status" value="1"/>
</dbReference>
<keyword evidence="4" id="KW-1185">Reference proteome</keyword>
<dbReference type="SUPFAM" id="SSF52980">
    <property type="entry name" value="Restriction endonuclease-like"/>
    <property type="match status" value="1"/>
</dbReference>
<dbReference type="RefSeq" id="WP_247286366.1">
    <property type="nucleotide sequence ID" value="NZ_JAKNRW010000001.1"/>
</dbReference>
<keyword evidence="1" id="KW-0175">Coiled coil</keyword>
<keyword evidence="3" id="KW-0378">Hydrolase</keyword>
<dbReference type="InterPro" id="IPR007560">
    <property type="entry name" value="Restrct_endonuc_IV_Mrr"/>
</dbReference>
<gene>
    <name evidence="3" type="ORF">L9059_01575</name>
</gene>
<sequence>MPDTQPHEKIIAIRQRKAEAEQRAIKDAELRHAKLKQQVHQAKSGQHFDKLNARNAATEKRTNTLAVTKGYREAEKLIEKHKETLLLKYRQCFRLDDYGQTILVNESGWISEIEYFVNGVIGRTIQSRIFAKLDKEKLSSAIDSIIRSEFSSAIPIKKIPIDMEGVEYERHCANILRDSGWTTNLTKGSGDQGVDLLAIKNNITVAIQCKRLSKPVGNKAVQEAFAGMQFVKGNFSVVVTSSSYTPGAREIARETGTFLLNDNDLPQLESLIKQRCTP</sequence>
<reference evidence="3 4" key="1">
    <citation type="submission" date="2022-02" db="EMBL/GenBank/DDBJ databases">
        <title>Comparative genomics of the first Antarctic Pseudomonas spp. capable of biotransforming 2,4,6-Trinitrotoluene.</title>
        <authorList>
            <person name="Cabrera M.A."/>
            <person name="Marquez S.L."/>
            <person name="Perez-Donoso J.M."/>
        </authorList>
    </citation>
    <scope>NUCLEOTIDE SEQUENCE [LARGE SCALE GENOMIC DNA]</scope>
    <source>
        <strain evidence="3 4">TNT19</strain>
    </source>
</reference>
<dbReference type="GO" id="GO:0004519">
    <property type="term" value="F:endonuclease activity"/>
    <property type="evidence" value="ECO:0007669"/>
    <property type="project" value="UniProtKB-KW"/>
</dbReference>
<name>A0ABT0ETE0_9PSED</name>
<keyword evidence="3" id="KW-0540">Nuclease</keyword>
<protein>
    <submittedName>
        <fullName evidence="3">Restriction endonuclease</fullName>
    </submittedName>
</protein>
<dbReference type="EMBL" id="JAKNRW010000001">
    <property type="protein sequence ID" value="MCK1788894.1"/>
    <property type="molecule type" value="Genomic_DNA"/>
</dbReference>
<dbReference type="InterPro" id="IPR011856">
    <property type="entry name" value="tRNA_endonuc-like_dom_sf"/>
</dbReference>
<feature type="domain" description="Restriction endonuclease type IV Mrr" evidence="2">
    <location>
        <begin position="163"/>
        <end position="265"/>
    </location>
</feature>
<evidence type="ECO:0000256" key="1">
    <source>
        <dbReference type="SAM" id="Coils"/>
    </source>
</evidence>
<evidence type="ECO:0000313" key="3">
    <source>
        <dbReference type="EMBL" id="MCK1788894.1"/>
    </source>
</evidence>
<dbReference type="PANTHER" id="PTHR30015">
    <property type="entry name" value="MRR RESTRICTION SYSTEM PROTEIN"/>
    <property type="match status" value="1"/>
</dbReference>
<keyword evidence="3" id="KW-0255">Endonuclease</keyword>